<dbReference type="AlphaFoldDB" id="G7W0U9"/>
<accession>G7W0U9</accession>
<reference key="2">
    <citation type="submission" date="2011-11" db="EMBL/GenBank/DDBJ databases">
        <authorList>
            <person name="Shin S.H."/>
            <person name="Kim S."/>
            <person name="Kim J.Y."/>
        </authorList>
    </citation>
    <scope>NUCLEOTIDE SEQUENCE</scope>
    <source>
        <strain>HPL-003</strain>
    </source>
</reference>
<dbReference type="EMBL" id="CP003107">
    <property type="protein sequence ID" value="AET60276.1"/>
    <property type="molecule type" value="Genomic_DNA"/>
</dbReference>
<feature type="region of interest" description="Disordered" evidence="1">
    <location>
        <begin position="29"/>
        <end position="58"/>
    </location>
</feature>
<reference evidence="2 3" key="3">
    <citation type="journal article" date="2012" name="J. Bacteriol.">
        <title>Genome Sequence of Paenibacillus terrae HPL-003, a Xylanase-Producing Bacterium Isolated from Soil Found in Forest Residue.</title>
        <authorList>
            <person name="Shin S.H."/>
            <person name="Kim S."/>
            <person name="Kim J.Y."/>
            <person name="Song H.Y."/>
            <person name="Cho S.J."/>
            <person name="Kim D.R."/>
            <person name="Lee K.I."/>
            <person name="Lim H.K."/>
            <person name="Park N.J."/>
            <person name="Hwang I.T."/>
            <person name="Yang K.S."/>
        </authorList>
    </citation>
    <scope>NUCLEOTIDE SEQUENCE [LARGE SCALE GENOMIC DNA]</scope>
    <source>
        <strain evidence="2 3">HPL-003</strain>
    </source>
</reference>
<dbReference type="RefSeq" id="WP_014280985.1">
    <property type="nucleotide sequence ID" value="NC_016641.1"/>
</dbReference>
<dbReference type="STRING" id="985665.HPL003_17660"/>
<feature type="compositionally biased region" description="Polar residues" evidence="1">
    <location>
        <begin position="29"/>
        <end position="38"/>
    </location>
</feature>
<dbReference type="HOGENOM" id="CLU_2207454_0_0_9"/>
<reference evidence="3" key="1">
    <citation type="submission" date="2011-11" db="EMBL/GenBank/DDBJ databases">
        <title>Complete sequence of Paenibacillus terrae HPL-003.</title>
        <authorList>
            <person name="Shin S.H."/>
            <person name="Kim S."/>
            <person name="Kim J.Y."/>
        </authorList>
    </citation>
    <scope>NUCLEOTIDE SEQUENCE [LARGE SCALE GENOMIC DNA]</scope>
    <source>
        <strain evidence="3">HPL-003</strain>
    </source>
</reference>
<sequence length="107" mass="11873">MEIDKQKEEITQNVMAAIEGQLDEIKTQSASVNQSPSESEFAEVRNRDRGTFGKGDSMDSVEKVMGTADTINYAGPFERWFYGNSSVSFKDGKVNGWSNLDGNLLLK</sequence>
<gene>
    <name evidence="2" type="ordered locus">HPL003_17660</name>
</gene>
<dbReference type="KEGG" id="pta:HPL003_17660"/>
<proteinExistence type="predicted"/>
<feature type="compositionally biased region" description="Basic and acidic residues" evidence="1">
    <location>
        <begin position="42"/>
        <end position="58"/>
    </location>
</feature>
<evidence type="ECO:0000313" key="2">
    <source>
        <dbReference type="EMBL" id="AET60276.1"/>
    </source>
</evidence>
<evidence type="ECO:0000313" key="3">
    <source>
        <dbReference type="Proteomes" id="UP000005876"/>
    </source>
</evidence>
<name>G7W0U9_PAETH</name>
<protein>
    <submittedName>
        <fullName evidence="2">Uncharacterized protein</fullName>
    </submittedName>
</protein>
<dbReference type="Proteomes" id="UP000005876">
    <property type="component" value="Chromosome"/>
</dbReference>
<evidence type="ECO:0000256" key="1">
    <source>
        <dbReference type="SAM" id="MobiDB-lite"/>
    </source>
</evidence>
<organism evidence="2 3">
    <name type="scientific">Paenibacillus terrae (strain HPL-003)</name>
    <dbReference type="NCBI Taxonomy" id="985665"/>
    <lineage>
        <taxon>Bacteria</taxon>
        <taxon>Bacillati</taxon>
        <taxon>Bacillota</taxon>
        <taxon>Bacilli</taxon>
        <taxon>Bacillales</taxon>
        <taxon>Paenibacillaceae</taxon>
        <taxon>Paenibacillus</taxon>
    </lineage>
</organism>
<dbReference type="OrthoDB" id="2624361at2"/>